<sequence length="464" mass="50376">MANSYTVLADLRAGRFWEAKNINRGGQLMSVEMLLIDEQSSVVQGSVPAALKLMFRERMTERSVYTLSGFDVTRSNPKFRLSDAPFTIRFNDGTAFEKMATTERKIPTEHFRFRSYDQILELSNTGKQLPDVMGELRAIRSTITDRLPGPQRVMLTLRLEGNADVCVSLFDSLALAFHNKFDVYGREPKIVLVTGINPKIVSGKLYLNGTSATRVFFDCETAVGKAAFDRLPGGGTDQEGSSSKVVHAQKIEPLTIAELNQFVVTGDPQIIERSLRLHVPCAIKPMLSLNSGKLTDSSLLCDRYRVVFSVSDVTGTAAFVGFDKEVTKLTHVLASEAAHIVGVGVNAQVDSALPRSLAGIVGNTYTFQLKLTDFNFTPNHQTFTISRIFPARELAPIPTFTEGAEGPVPAAPQTVAPGTDAIGATACTVSEQPSTSDGPLAGREAAGEEEIDLEGSVPKKARVE</sequence>
<dbReference type="OrthoDB" id="1109908at2759"/>
<dbReference type="PANTHER" id="PTHR47165:SF4">
    <property type="entry name" value="OS03G0429900 PROTEIN"/>
    <property type="match status" value="1"/>
</dbReference>
<feature type="region of interest" description="Disordered" evidence="1">
    <location>
        <begin position="429"/>
        <end position="464"/>
    </location>
</feature>
<evidence type="ECO:0000313" key="2">
    <source>
        <dbReference type="EMBL" id="KAG2329998.1"/>
    </source>
</evidence>
<dbReference type="EMBL" id="JAAMPC010000001">
    <property type="protein sequence ID" value="KAG2329998.1"/>
    <property type="molecule type" value="Genomic_DNA"/>
</dbReference>
<accession>A0A8X7WL06</accession>
<organism evidence="2 3">
    <name type="scientific">Brassica carinata</name>
    <name type="common">Ethiopian mustard</name>
    <name type="synonym">Abyssinian cabbage</name>
    <dbReference type="NCBI Taxonomy" id="52824"/>
    <lineage>
        <taxon>Eukaryota</taxon>
        <taxon>Viridiplantae</taxon>
        <taxon>Streptophyta</taxon>
        <taxon>Embryophyta</taxon>
        <taxon>Tracheophyta</taxon>
        <taxon>Spermatophyta</taxon>
        <taxon>Magnoliopsida</taxon>
        <taxon>eudicotyledons</taxon>
        <taxon>Gunneridae</taxon>
        <taxon>Pentapetalae</taxon>
        <taxon>rosids</taxon>
        <taxon>malvids</taxon>
        <taxon>Brassicales</taxon>
        <taxon>Brassicaceae</taxon>
        <taxon>Brassiceae</taxon>
        <taxon>Brassica</taxon>
    </lineage>
</organism>
<name>A0A8X7WL06_BRACI</name>
<dbReference type="InterPro" id="IPR012340">
    <property type="entry name" value="NA-bd_OB-fold"/>
</dbReference>
<reference evidence="2 3" key="1">
    <citation type="submission" date="2020-02" db="EMBL/GenBank/DDBJ databases">
        <authorList>
            <person name="Ma Q."/>
            <person name="Huang Y."/>
            <person name="Song X."/>
            <person name="Pei D."/>
        </authorList>
    </citation>
    <scope>NUCLEOTIDE SEQUENCE [LARGE SCALE GENOMIC DNA]</scope>
    <source>
        <strain evidence="2">Sxm20200214</strain>
        <tissue evidence="2">Leaf</tissue>
    </source>
</reference>
<dbReference type="CDD" id="cd04480">
    <property type="entry name" value="RPA1_DBD_A_like"/>
    <property type="match status" value="1"/>
</dbReference>
<gene>
    <name evidence="2" type="ORF">Bca52824_001178</name>
</gene>
<evidence type="ECO:0000256" key="1">
    <source>
        <dbReference type="SAM" id="MobiDB-lite"/>
    </source>
</evidence>
<protein>
    <submittedName>
        <fullName evidence="2">Uncharacterized protein</fullName>
    </submittedName>
</protein>
<dbReference type="Gene3D" id="2.40.50.140">
    <property type="entry name" value="Nucleic acid-binding proteins"/>
    <property type="match status" value="3"/>
</dbReference>
<comment type="caution">
    <text evidence="2">The sequence shown here is derived from an EMBL/GenBank/DDBJ whole genome shotgun (WGS) entry which is preliminary data.</text>
</comment>
<keyword evidence="3" id="KW-1185">Reference proteome</keyword>
<dbReference type="PANTHER" id="PTHR47165">
    <property type="entry name" value="OS03G0429900 PROTEIN"/>
    <property type="match status" value="1"/>
</dbReference>
<dbReference type="Proteomes" id="UP000886595">
    <property type="component" value="Unassembled WGS sequence"/>
</dbReference>
<evidence type="ECO:0000313" key="3">
    <source>
        <dbReference type="Proteomes" id="UP000886595"/>
    </source>
</evidence>
<proteinExistence type="predicted"/>
<dbReference type="AlphaFoldDB" id="A0A8X7WL06"/>